<name>A0A3P7NM55_CYLGO</name>
<keyword evidence="3" id="KW-1185">Reference proteome</keyword>
<evidence type="ECO:0000313" key="3">
    <source>
        <dbReference type="Proteomes" id="UP000271889"/>
    </source>
</evidence>
<evidence type="ECO:0000256" key="1">
    <source>
        <dbReference type="SAM" id="MobiDB-lite"/>
    </source>
</evidence>
<dbReference type="EMBL" id="UYRV01133626">
    <property type="protein sequence ID" value="VDN38133.1"/>
    <property type="molecule type" value="Genomic_DNA"/>
</dbReference>
<feature type="region of interest" description="Disordered" evidence="1">
    <location>
        <begin position="23"/>
        <end position="46"/>
    </location>
</feature>
<dbReference type="Proteomes" id="UP000271889">
    <property type="component" value="Unassembled WGS sequence"/>
</dbReference>
<accession>A0A3P7NM55</accession>
<organism evidence="2 3">
    <name type="scientific">Cylicostephanus goldi</name>
    <name type="common">Nematode worm</name>
    <dbReference type="NCBI Taxonomy" id="71465"/>
    <lineage>
        <taxon>Eukaryota</taxon>
        <taxon>Metazoa</taxon>
        <taxon>Ecdysozoa</taxon>
        <taxon>Nematoda</taxon>
        <taxon>Chromadorea</taxon>
        <taxon>Rhabditida</taxon>
        <taxon>Rhabditina</taxon>
        <taxon>Rhabditomorpha</taxon>
        <taxon>Strongyloidea</taxon>
        <taxon>Strongylidae</taxon>
        <taxon>Cylicostephanus</taxon>
    </lineage>
</organism>
<reference evidence="2 3" key="1">
    <citation type="submission" date="2018-11" db="EMBL/GenBank/DDBJ databases">
        <authorList>
            <consortium name="Pathogen Informatics"/>
        </authorList>
    </citation>
    <scope>NUCLEOTIDE SEQUENCE [LARGE SCALE GENOMIC DNA]</scope>
</reference>
<dbReference type="OrthoDB" id="30336at2759"/>
<gene>
    <name evidence="2" type="ORF">CGOC_LOCUS13642</name>
</gene>
<feature type="compositionally biased region" description="Basic and acidic residues" evidence="1">
    <location>
        <begin position="36"/>
        <end position="46"/>
    </location>
</feature>
<protein>
    <submittedName>
        <fullName evidence="2">Uncharacterized protein</fullName>
    </submittedName>
</protein>
<feature type="region of interest" description="Disordered" evidence="1">
    <location>
        <begin position="82"/>
        <end position="112"/>
    </location>
</feature>
<proteinExistence type="predicted"/>
<dbReference type="AlphaFoldDB" id="A0A3P7NM55"/>
<sequence>MLPEEDSGSPSASVNSAVVEFAAADASREATPTSTSEDRATTKRRSTEKLLAQIVTQLCNAGALDFCRNLLESVASYWRTAREHRTAPRAWSRDSGAASHESGVTGISNGTR</sequence>
<evidence type="ECO:0000313" key="2">
    <source>
        <dbReference type="EMBL" id="VDN38133.1"/>
    </source>
</evidence>